<comment type="caution">
    <text evidence="2">The sequence shown here is derived from an EMBL/GenBank/DDBJ whole genome shotgun (WGS) entry which is preliminary data.</text>
</comment>
<proteinExistence type="predicted"/>
<evidence type="ECO:0000313" key="2">
    <source>
        <dbReference type="EMBL" id="KAF7823660.1"/>
    </source>
</evidence>
<feature type="region of interest" description="Disordered" evidence="1">
    <location>
        <begin position="50"/>
        <end position="87"/>
    </location>
</feature>
<evidence type="ECO:0000256" key="1">
    <source>
        <dbReference type="SAM" id="MobiDB-lite"/>
    </source>
</evidence>
<keyword evidence="3" id="KW-1185">Reference proteome</keyword>
<protein>
    <submittedName>
        <fullName evidence="2">Uncharacterized protein</fullName>
    </submittedName>
</protein>
<sequence length="136" mass="15270">MSTLLLNHNLLAKTKLSSSKNSLANPRDLASGKMIGSVEECNELNHLAKIPMPTPMMQSKAHTTPKMQSEAEIPMPSPANSEDSDENMNLPIALKKGEAITMKYSRKFGHTKEACFKIIGYPDWTRKLRRAWWKEG</sequence>
<gene>
    <name evidence="2" type="ORF">G2W53_021804</name>
</gene>
<reference evidence="2" key="1">
    <citation type="submission" date="2020-09" db="EMBL/GenBank/DDBJ databases">
        <title>Genome-Enabled Discovery of Anthraquinone Biosynthesis in Senna tora.</title>
        <authorList>
            <person name="Kang S.-H."/>
            <person name="Pandey R.P."/>
            <person name="Lee C.-M."/>
            <person name="Sim J.-S."/>
            <person name="Jeong J.-T."/>
            <person name="Choi B.-S."/>
            <person name="Jung M."/>
            <person name="Ginzburg D."/>
            <person name="Zhao K."/>
            <person name="Won S.Y."/>
            <person name="Oh T.-J."/>
            <person name="Yu Y."/>
            <person name="Kim N.-H."/>
            <person name="Lee O.R."/>
            <person name="Lee T.-H."/>
            <person name="Bashyal P."/>
            <person name="Kim T.-S."/>
            <person name="Lee W.-H."/>
            <person name="Kawkins C."/>
            <person name="Kim C.-K."/>
            <person name="Kim J.S."/>
            <person name="Ahn B.O."/>
            <person name="Rhee S.Y."/>
            <person name="Sohng J.K."/>
        </authorList>
    </citation>
    <scope>NUCLEOTIDE SEQUENCE</scope>
    <source>
        <tissue evidence="2">Leaf</tissue>
    </source>
</reference>
<name>A0A834TMY1_9FABA</name>
<feature type="compositionally biased region" description="Polar residues" evidence="1">
    <location>
        <begin position="56"/>
        <end position="67"/>
    </location>
</feature>
<accession>A0A834TMY1</accession>
<organism evidence="2 3">
    <name type="scientific">Senna tora</name>
    <dbReference type="NCBI Taxonomy" id="362788"/>
    <lineage>
        <taxon>Eukaryota</taxon>
        <taxon>Viridiplantae</taxon>
        <taxon>Streptophyta</taxon>
        <taxon>Embryophyta</taxon>
        <taxon>Tracheophyta</taxon>
        <taxon>Spermatophyta</taxon>
        <taxon>Magnoliopsida</taxon>
        <taxon>eudicotyledons</taxon>
        <taxon>Gunneridae</taxon>
        <taxon>Pentapetalae</taxon>
        <taxon>rosids</taxon>
        <taxon>fabids</taxon>
        <taxon>Fabales</taxon>
        <taxon>Fabaceae</taxon>
        <taxon>Caesalpinioideae</taxon>
        <taxon>Cassia clade</taxon>
        <taxon>Senna</taxon>
    </lineage>
</organism>
<evidence type="ECO:0000313" key="3">
    <source>
        <dbReference type="Proteomes" id="UP000634136"/>
    </source>
</evidence>
<dbReference type="Proteomes" id="UP000634136">
    <property type="component" value="Unassembled WGS sequence"/>
</dbReference>
<dbReference type="EMBL" id="JAAIUW010000007">
    <property type="protein sequence ID" value="KAF7823660.1"/>
    <property type="molecule type" value="Genomic_DNA"/>
</dbReference>
<dbReference type="AlphaFoldDB" id="A0A834TMY1"/>